<protein>
    <submittedName>
        <fullName evidence="1">Alpha-galactosidase A</fullName>
    </submittedName>
</protein>
<dbReference type="EMBL" id="MU853339">
    <property type="protein sequence ID" value="KAK4113393.1"/>
    <property type="molecule type" value="Genomic_DNA"/>
</dbReference>
<sequence length="269" mass="30494">MPPKADIEILAQIIDDERGLYRLRVGQRVHYLTIPVGVFDDDTMCRPYLLIPRLPDLPDLPWTTMTITRDKNDGSLTSTISTDPLREIKTTWHEVSIDVLSLKRMRRLRSGVHEVQYNGAPAIAKVANFEWQIAQIERETWAYSWLADYAHEQPDEPPIAPKFLGHLTENGRTMGFLLEKLDGEEAGIADLADCEALLDRLHNDVGLVHGDVNRYNFVIDRVSGGGVRLVDFEHAQEFDEELARTELMSLPAALTEETGRGGCRIYNEN</sequence>
<dbReference type="RefSeq" id="XP_064670963.1">
    <property type="nucleotide sequence ID" value="XM_064814960.1"/>
</dbReference>
<dbReference type="GeneID" id="89939085"/>
<accession>A0AAN6YTV6</accession>
<organism evidence="1 2">
    <name type="scientific">Canariomyces notabilis</name>
    <dbReference type="NCBI Taxonomy" id="2074819"/>
    <lineage>
        <taxon>Eukaryota</taxon>
        <taxon>Fungi</taxon>
        <taxon>Dikarya</taxon>
        <taxon>Ascomycota</taxon>
        <taxon>Pezizomycotina</taxon>
        <taxon>Sordariomycetes</taxon>
        <taxon>Sordariomycetidae</taxon>
        <taxon>Sordariales</taxon>
        <taxon>Chaetomiaceae</taxon>
        <taxon>Canariomyces</taxon>
    </lineage>
</organism>
<reference evidence="1" key="2">
    <citation type="submission" date="2023-05" db="EMBL/GenBank/DDBJ databases">
        <authorList>
            <consortium name="Lawrence Berkeley National Laboratory"/>
            <person name="Steindorff A."/>
            <person name="Hensen N."/>
            <person name="Bonometti L."/>
            <person name="Westerberg I."/>
            <person name="Brannstrom I.O."/>
            <person name="Guillou S."/>
            <person name="Cros-Aarteil S."/>
            <person name="Calhoun S."/>
            <person name="Haridas S."/>
            <person name="Kuo A."/>
            <person name="Mondo S."/>
            <person name="Pangilinan J."/>
            <person name="Riley R."/>
            <person name="Labutti K."/>
            <person name="Andreopoulos B."/>
            <person name="Lipzen A."/>
            <person name="Chen C."/>
            <person name="Yanf M."/>
            <person name="Daum C."/>
            <person name="Ng V."/>
            <person name="Clum A."/>
            <person name="Ohm R."/>
            <person name="Martin F."/>
            <person name="Silar P."/>
            <person name="Natvig D."/>
            <person name="Lalanne C."/>
            <person name="Gautier V."/>
            <person name="Ament-Velasquez S.L."/>
            <person name="Kruys A."/>
            <person name="Hutchinson M.I."/>
            <person name="Powell A.J."/>
            <person name="Barry K."/>
            <person name="Miller A.N."/>
            <person name="Grigoriev I.V."/>
            <person name="Debuchy R."/>
            <person name="Gladieux P."/>
            <person name="Thoren M.H."/>
            <person name="Johannesson H."/>
        </authorList>
    </citation>
    <scope>NUCLEOTIDE SEQUENCE</scope>
    <source>
        <strain evidence="1">CBS 508.74</strain>
    </source>
</reference>
<name>A0AAN6YTV6_9PEZI</name>
<dbReference type="InterPro" id="IPR011009">
    <property type="entry name" value="Kinase-like_dom_sf"/>
</dbReference>
<proteinExistence type="predicted"/>
<comment type="caution">
    <text evidence="1">The sequence shown here is derived from an EMBL/GenBank/DDBJ whole genome shotgun (WGS) entry which is preliminary data.</text>
</comment>
<keyword evidence="2" id="KW-1185">Reference proteome</keyword>
<evidence type="ECO:0000313" key="1">
    <source>
        <dbReference type="EMBL" id="KAK4113393.1"/>
    </source>
</evidence>
<dbReference type="AlphaFoldDB" id="A0AAN6YTV6"/>
<evidence type="ECO:0000313" key="2">
    <source>
        <dbReference type="Proteomes" id="UP001302812"/>
    </source>
</evidence>
<dbReference type="Proteomes" id="UP001302812">
    <property type="component" value="Unassembled WGS sequence"/>
</dbReference>
<reference evidence="1" key="1">
    <citation type="journal article" date="2023" name="Mol. Phylogenet. Evol.">
        <title>Genome-scale phylogeny and comparative genomics of the fungal order Sordariales.</title>
        <authorList>
            <person name="Hensen N."/>
            <person name="Bonometti L."/>
            <person name="Westerberg I."/>
            <person name="Brannstrom I.O."/>
            <person name="Guillou S."/>
            <person name="Cros-Aarteil S."/>
            <person name="Calhoun S."/>
            <person name="Haridas S."/>
            <person name="Kuo A."/>
            <person name="Mondo S."/>
            <person name="Pangilinan J."/>
            <person name="Riley R."/>
            <person name="LaButti K."/>
            <person name="Andreopoulos B."/>
            <person name="Lipzen A."/>
            <person name="Chen C."/>
            <person name="Yan M."/>
            <person name="Daum C."/>
            <person name="Ng V."/>
            <person name="Clum A."/>
            <person name="Steindorff A."/>
            <person name="Ohm R.A."/>
            <person name="Martin F."/>
            <person name="Silar P."/>
            <person name="Natvig D.O."/>
            <person name="Lalanne C."/>
            <person name="Gautier V."/>
            <person name="Ament-Velasquez S.L."/>
            <person name="Kruys A."/>
            <person name="Hutchinson M.I."/>
            <person name="Powell A.J."/>
            <person name="Barry K."/>
            <person name="Miller A.N."/>
            <person name="Grigoriev I.V."/>
            <person name="Debuchy R."/>
            <person name="Gladieux P."/>
            <person name="Hiltunen Thoren M."/>
            <person name="Johannesson H."/>
        </authorList>
    </citation>
    <scope>NUCLEOTIDE SEQUENCE</scope>
    <source>
        <strain evidence="1">CBS 508.74</strain>
    </source>
</reference>
<gene>
    <name evidence="1" type="ORF">N656DRAFT_778158</name>
</gene>
<dbReference type="SUPFAM" id="SSF56112">
    <property type="entry name" value="Protein kinase-like (PK-like)"/>
    <property type="match status" value="1"/>
</dbReference>